<gene>
    <name evidence="2" type="ORF">SAMN04488058_103230</name>
</gene>
<evidence type="ECO:0000313" key="3">
    <source>
        <dbReference type="Proteomes" id="UP000199223"/>
    </source>
</evidence>
<keyword evidence="3" id="KW-1185">Reference proteome</keyword>
<dbReference type="EMBL" id="FNZA01000003">
    <property type="protein sequence ID" value="SEJ06078.1"/>
    <property type="molecule type" value="Genomic_DNA"/>
</dbReference>
<dbReference type="Gene3D" id="2.20.25.10">
    <property type="match status" value="1"/>
</dbReference>
<dbReference type="RefSeq" id="WP_092263754.1">
    <property type="nucleotide sequence ID" value="NZ_FNZA01000003.1"/>
</dbReference>
<protein>
    <submittedName>
        <fullName evidence="2">Peroxiredoxin, Ohr subfamily</fullName>
    </submittedName>
</protein>
<dbReference type="Gene3D" id="3.30.300.20">
    <property type="match status" value="1"/>
</dbReference>
<dbReference type="PANTHER" id="PTHR33797:SF2">
    <property type="entry name" value="ORGANIC HYDROPEROXIDE RESISTANCE PROTEIN-LIKE"/>
    <property type="match status" value="1"/>
</dbReference>
<accession>A0A1H6VN39</accession>
<dbReference type="InterPro" id="IPR019953">
    <property type="entry name" value="OHR"/>
</dbReference>
<sequence length="141" mass="14695">MTSPNLYTAEAVATGGRAGHTRSSDGRLDLGLSVPASIGGDDGPGTNPEQLFAAGYAACFQGALGVIARRQKLELPQESTITARVGLQKSGLSFALDVELEGHFPGVGREQAEALMQAAHEVCPYSVATRGNVDVRLSVRE</sequence>
<dbReference type="GO" id="GO:0006979">
    <property type="term" value="P:response to oxidative stress"/>
    <property type="evidence" value="ECO:0007669"/>
    <property type="project" value="InterPro"/>
</dbReference>
<reference evidence="3" key="1">
    <citation type="submission" date="2016-10" db="EMBL/GenBank/DDBJ databases">
        <authorList>
            <person name="Varghese N."/>
            <person name="Submissions S."/>
        </authorList>
    </citation>
    <scope>NUCLEOTIDE SEQUENCE [LARGE SCALE GENOMIC DNA]</scope>
    <source>
        <strain evidence="3">CGMCC 1.10218</strain>
    </source>
</reference>
<dbReference type="Pfam" id="PF02566">
    <property type="entry name" value="OsmC"/>
    <property type="match status" value="1"/>
</dbReference>
<dbReference type="AlphaFoldDB" id="A0A1H6VN39"/>
<dbReference type="PANTHER" id="PTHR33797">
    <property type="entry name" value="ORGANIC HYDROPEROXIDE RESISTANCE PROTEIN-LIKE"/>
    <property type="match status" value="1"/>
</dbReference>
<evidence type="ECO:0000256" key="1">
    <source>
        <dbReference type="ARBA" id="ARBA00007378"/>
    </source>
</evidence>
<dbReference type="InterPro" id="IPR003718">
    <property type="entry name" value="OsmC/Ohr_fam"/>
</dbReference>
<comment type="similarity">
    <text evidence="1">Belongs to the OsmC/Ohr family.</text>
</comment>
<dbReference type="OrthoDB" id="9797508at2"/>
<dbReference type="Proteomes" id="UP000199223">
    <property type="component" value="Unassembled WGS sequence"/>
</dbReference>
<dbReference type="STRING" id="856736.SAMN04488058_103230"/>
<dbReference type="InterPro" id="IPR036102">
    <property type="entry name" value="OsmC/Ohrsf"/>
</dbReference>
<dbReference type="SUPFAM" id="SSF82784">
    <property type="entry name" value="OsmC-like"/>
    <property type="match status" value="1"/>
</dbReference>
<proteinExistence type="inferred from homology"/>
<evidence type="ECO:0000313" key="2">
    <source>
        <dbReference type="EMBL" id="SEJ06078.1"/>
    </source>
</evidence>
<dbReference type="NCBIfam" id="TIGR03561">
    <property type="entry name" value="organ_hyd_perox"/>
    <property type="match status" value="1"/>
</dbReference>
<dbReference type="InterPro" id="IPR015946">
    <property type="entry name" value="KH_dom-like_a/b"/>
</dbReference>
<organism evidence="2 3">
    <name type="scientific">Deinococcus reticulitermitis</name>
    <dbReference type="NCBI Taxonomy" id="856736"/>
    <lineage>
        <taxon>Bacteria</taxon>
        <taxon>Thermotogati</taxon>
        <taxon>Deinococcota</taxon>
        <taxon>Deinococci</taxon>
        <taxon>Deinococcales</taxon>
        <taxon>Deinococcaceae</taxon>
        <taxon>Deinococcus</taxon>
    </lineage>
</organism>
<name>A0A1H6VN39_9DEIO</name>